<proteinExistence type="predicted"/>
<dbReference type="AlphaFoldDB" id="A0A9N7THW9"/>
<sequence length="116" mass="12314">MGGAFGVQHLARGHFGMQMGQTGDRTADLQQPITEARPGGFSGYARRRLEADPGAVSAPPEPARPVCKRSSTGSTAPEPVITPSWHRKSNSAIALAAREAPGCNSTFNSRRGQTRR</sequence>
<feature type="region of interest" description="Disordered" evidence="1">
    <location>
        <begin position="16"/>
        <end position="88"/>
    </location>
</feature>
<evidence type="ECO:0000256" key="1">
    <source>
        <dbReference type="SAM" id="MobiDB-lite"/>
    </source>
</evidence>
<evidence type="ECO:0000313" key="3">
    <source>
        <dbReference type="Proteomes" id="UP001153269"/>
    </source>
</evidence>
<gene>
    <name evidence="2" type="ORF">PLEPLA_LOCUS1092</name>
</gene>
<keyword evidence="3" id="KW-1185">Reference proteome</keyword>
<dbReference type="Proteomes" id="UP001153269">
    <property type="component" value="Unassembled WGS sequence"/>
</dbReference>
<accession>A0A9N7THW9</accession>
<evidence type="ECO:0000313" key="2">
    <source>
        <dbReference type="EMBL" id="CAB1413392.1"/>
    </source>
</evidence>
<organism evidence="2 3">
    <name type="scientific">Pleuronectes platessa</name>
    <name type="common">European plaice</name>
    <dbReference type="NCBI Taxonomy" id="8262"/>
    <lineage>
        <taxon>Eukaryota</taxon>
        <taxon>Metazoa</taxon>
        <taxon>Chordata</taxon>
        <taxon>Craniata</taxon>
        <taxon>Vertebrata</taxon>
        <taxon>Euteleostomi</taxon>
        <taxon>Actinopterygii</taxon>
        <taxon>Neopterygii</taxon>
        <taxon>Teleostei</taxon>
        <taxon>Neoteleostei</taxon>
        <taxon>Acanthomorphata</taxon>
        <taxon>Carangaria</taxon>
        <taxon>Pleuronectiformes</taxon>
        <taxon>Pleuronectoidei</taxon>
        <taxon>Pleuronectidae</taxon>
        <taxon>Pleuronectes</taxon>
    </lineage>
</organism>
<protein>
    <submittedName>
        <fullName evidence="2">Uncharacterized protein</fullName>
    </submittedName>
</protein>
<comment type="caution">
    <text evidence="2">The sequence shown here is derived from an EMBL/GenBank/DDBJ whole genome shotgun (WGS) entry which is preliminary data.</text>
</comment>
<feature type="compositionally biased region" description="Polar residues" evidence="1">
    <location>
        <begin position="19"/>
        <end position="33"/>
    </location>
</feature>
<reference evidence="2" key="1">
    <citation type="submission" date="2020-03" db="EMBL/GenBank/DDBJ databases">
        <authorList>
            <person name="Weist P."/>
        </authorList>
    </citation>
    <scope>NUCLEOTIDE SEQUENCE</scope>
</reference>
<dbReference type="EMBL" id="CADEAL010000052">
    <property type="protein sequence ID" value="CAB1413392.1"/>
    <property type="molecule type" value="Genomic_DNA"/>
</dbReference>
<name>A0A9N7THW9_PLEPL</name>